<evidence type="ECO:0000256" key="2">
    <source>
        <dbReference type="ARBA" id="ARBA00022741"/>
    </source>
</evidence>
<dbReference type="PROSITE" id="PS00108">
    <property type="entry name" value="PROTEIN_KINASE_ST"/>
    <property type="match status" value="1"/>
</dbReference>
<dbReference type="AlphaFoldDB" id="A0A9X9S1P7"/>
<dbReference type="InterPro" id="IPR008271">
    <property type="entry name" value="Ser/Thr_kinase_AS"/>
</dbReference>
<keyword evidence="1" id="KW-0808">Transferase</keyword>
<evidence type="ECO:0000256" key="3">
    <source>
        <dbReference type="ARBA" id="ARBA00022777"/>
    </source>
</evidence>
<dbReference type="SUPFAM" id="SSF56112">
    <property type="entry name" value="Protein kinase-like (PK-like)"/>
    <property type="match status" value="1"/>
</dbReference>
<accession>A0A9X9S1P7</accession>
<protein>
    <submittedName>
        <fullName evidence="8">Protein kinase</fullName>
    </submittedName>
</protein>
<dbReference type="KEGG" id="mou:OU421_07225"/>
<keyword evidence="2" id="KW-0547">Nucleotide-binding</keyword>
<dbReference type="Proteomes" id="UP001163096">
    <property type="component" value="Chromosome"/>
</dbReference>
<feature type="compositionally biased region" description="Low complexity" evidence="5">
    <location>
        <begin position="57"/>
        <end position="99"/>
    </location>
</feature>
<dbReference type="Pfam" id="PF00069">
    <property type="entry name" value="Pkinase"/>
    <property type="match status" value="1"/>
</dbReference>
<dbReference type="EMBL" id="CP113361">
    <property type="protein sequence ID" value="WAI00228.1"/>
    <property type="molecule type" value="Genomic_DNA"/>
</dbReference>
<evidence type="ECO:0000313" key="8">
    <source>
        <dbReference type="EMBL" id="WAI00228.1"/>
    </source>
</evidence>
<dbReference type="InterPro" id="IPR011009">
    <property type="entry name" value="Kinase-like_dom_sf"/>
</dbReference>
<keyword evidence="6" id="KW-0812">Transmembrane</keyword>
<evidence type="ECO:0000313" key="9">
    <source>
        <dbReference type="Proteomes" id="UP001163096"/>
    </source>
</evidence>
<sequence>MNKTFGAPALRKPAIRVLCIALILLLLVASPVMAKTDDEKLEKIWPGQGVGPARADTPVPTTEPTVEPTVEQTPDDTAVATPETTSPSPSAPTPTATSAGGVADETVEPADTVDAEGTSATNGDGGNSPLLLLIPAVLIIAAGVIIAARRREPPRDSLIEPPTAGGEDTPASVRTIVQGTGSIPASPVQPAYSGFPEPLASKYRNAEYLGQGGIARVYRAERISDGRVVAVKIPIVPDEQTGTHFMREIRFWERLHHPNILAIYAANILPVPYVEMEYTPHSLKDCQLPLSPEGAVRVVRGIAAGLSFAHETGVIHRDIKPENILCAGDRTPKITDWGLGSVTDGGHRTQVGGFSPGYAAPEQLRPSVYGNEDVRTDLYQLGVLFFELMTGTPPFVGAGFGEVTLAVLNDSAPLPSESGAPTDVYDAVILRCLEKEKEKRFFSVEDFCDALLEAAGDTPPHPEDG</sequence>
<dbReference type="SMART" id="SM00220">
    <property type="entry name" value="S_TKc"/>
    <property type="match status" value="1"/>
</dbReference>
<dbReference type="Gene3D" id="1.10.510.10">
    <property type="entry name" value="Transferase(Phosphotransferase) domain 1"/>
    <property type="match status" value="1"/>
</dbReference>
<dbReference type="PANTHER" id="PTHR43289">
    <property type="entry name" value="MITOGEN-ACTIVATED PROTEIN KINASE KINASE KINASE 20-RELATED"/>
    <property type="match status" value="1"/>
</dbReference>
<keyword evidence="6" id="KW-1133">Transmembrane helix</keyword>
<feature type="region of interest" description="Disordered" evidence="5">
    <location>
        <begin position="44"/>
        <end position="103"/>
    </location>
</feature>
<dbReference type="GO" id="GO:0005524">
    <property type="term" value="F:ATP binding"/>
    <property type="evidence" value="ECO:0007669"/>
    <property type="project" value="UniProtKB-KW"/>
</dbReference>
<dbReference type="GeneID" id="76834881"/>
<organism evidence="8 9">
    <name type="scientific">Methanogenium organophilum</name>
    <dbReference type="NCBI Taxonomy" id="2199"/>
    <lineage>
        <taxon>Archaea</taxon>
        <taxon>Methanobacteriati</taxon>
        <taxon>Methanobacteriota</taxon>
        <taxon>Stenosarchaea group</taxon>
        <taxon>Methanomicrobia</taxon>
        <taxon>Methanomicrobiales</taxon>
        <taxon>Methanomicrobiaceae</taxon>
        <taxon>Methanogenium</taxon>
    </lineage>
</organism>
<keyword evidence="9" id="KW-1185">Reference proteome</keyword>
<evidence type="ECO:0000256" key="5">
    <source>
        <dbReference type="SAM" id="MobiDB-lite"/>
    </source>
</evidence>
<evidence type="ECO:0000259" key="7">
    <source>
        <dbReference type="PROSITE" id="PS50011"/>
    </source>
</evidence>
<evidence type="ECO:0000256" key="6">
    <source>
        <dbReference type="SAM" id="Phobius"/>
    </source>
</evidence>
<dbReference type="CDD" id="cd14014">
    <property type="entry name" value="STKc_PknB_like"/>
    <property type="match status" value="1"/>
</dbReference>
<feature type="transmembrane region" description="Helical" evidence="6">
    <location>
        <begin position="130"/>
        <end position="148"/>
    </location>
</feature>
<dbReference type="GO" id="GO:0004674">
    <property type="term" value="F:protein serine/threonine kinase activity"/>
    <property type="evidence" value="ECO:0007669"/>
    <property type="project" value="TreeGrafter"/>
</dbReference>
<dbReference type="PANTHER" id="PTHR43289:SF6">
    <property type="entry name" value="SERINE_THREONINE-PROTEIN KINASE NEKL-3"/>
    <property type="match status" value="1"/>
</dbReference>
<keyword evidence="6" id="KW-0472">Membrane</keyword>
<evidence type="ECO:0000256" key="4">
    <source>
        <dbReference type="ARBA" id="ARBA00022840"/>
    </source>
</evidence>
<dbReference type="PROSITE" id="PS50011">
    <property type="entry name" value="PROTEIN_KINASE_DOM"/>
    <property type="match status" value="1"/>
</dbReference>
<keyword evidence="4" id="KW-0067">ATP-binding</keyword>
<keyword evidence="3 8" id="KW-0418">Kinase</keyword>
<feature type="domain" description="Protein kinase" evidence="7">
    <location>
        <begin position="203"/>
        <end position="452"/>
    </location>
</feature>
<evidence type="ECO:0000256" key="1">
    <source>
        <dbReference type="ARBA" id="ARBA00022679"/>
    </source>
</evidence>
<reference evidence="8" key="1">
    <citation type="submission" date="2022-11" db="EMBL/GenBank/DDBJ databases">
        <title>Complete genome sequence of Methanogenium organophilum DSM 3596.</title>
        <authorList>
            <person name="Chen S.-C."/>
            <person name="Lai S.-J."/>
            <person name="You Y.-T."/>
        </authorList>
    </citation>
    <scope>NUCLEOTIDE SEQUENCE</scope>
    <source>
        <strain evidence="8">DSM 3596</strain>
    </source>
</reference>
<name>A0A9X9S1P7_METOG</name>
<dbReference type="InterPro" id="IPR000719">
    <property type="entry name" value="Prot_kinase_dom"/>
</dbReference>
<gene>
    <name evidence="8" type="ORF">OU421_07225</name>
</gene>
<dbReference type="RefSeq" id="WP_268185401.1">
    <property type="nucleotide sequence ID" value="NZ_CP113361.1"/>
</dbReference>
<proteinExistence type="predicted"/>